<sequence length="151" mass="17727">MVHITALPSEVLRKIFKEVREDDDNDDPNRPIPLDPDRISFFTLAYVNTQFRSIALDLHHNEDTTALSLKERKRKVAQMREAEAKAYCTKLKYDYDMSGLQFNSELQIALLIAKECSTHRWKIVRRAGEVAYASIQDDWEDEKREAVYRFC</sequence>
<gene>
    <name evidence="1" type="ORF">OHC33_006461</name>
</gene>
<dbReference type="EMBL" id="JAKLMC020000015">
    <property type="protein sequence ID" value="KAK5952418.1"/>
    <property type="molecule type" value="Genomic_DNA"/>
</dbReference>
<keyword evidence="2" id="KW-1185">Reference proteome</keyword>
<dbReference type="Proteomes" id="UP001316803">
    <property type="component" value="Unassembled WGS sequence"/>
</dbReference>
<reference evidence="1 2" key="1">
    <citation type="submission" date="2022-12" db="EMBL/GenBank/DDBJ databases">
        <title>Genomic features and morphological characterization of a novel Knufia sp. strain isolated from spacecraft assembly facility.</title>
        <authorList>
            <person name="Teixeira M."/>
            <person name="Chander A.M."/>
            <person name="Stajich J.E."/>
            <person name="Venkateswaran K."/>
        </authorList>
    </citation>
    <scope>NUCLEOTIDE SEQUENCE [LARGE SCALE GENOMIC DNA]</scope>
    <source>
        <strain evidence="1 2">FJI-L2-BK-P2</strain>
    </source>
</reference>
<protein>
    <submittedName>
        <fullName evidence="1">Uncharacterized protein</fullName>
    </submittedName>
</protein>
<organism evidence="1 2">
    <name type="scientific">Knufia fluminis</name>
    <dbReference type="NCBI Taxonomy" id="191047"/>
    <lineage>
        <taxon>Eukaryota</taxon>
        <taxon>Fungi</taxon>
        <taxon>Dikarya</taxon>
        <taxon>Ascomycota</taxon>
        <taxon>Pezizomycotina</taxon>
        <taxon>Eurotiomycetes</taxon>
        <taxon>Chaetothyriomycetidae</taxon>
        <taxon>Chaetothyriales</taxon>
        <taxon>Trichomeriaceae</taxon>
        <taxon>Knufia</taxon>
    </lineage>
</organism>
<dbReference type="AlphaFoldDB" id="A0AAN8EIT0"/>
<name>A0AAN8EIT0_9EURO</name>
<evidence type="ECO:0000313" key="2">
    <source>
        <dbReference type="Proteomes" id="UP001316803"/>
    </source>
</evidence>
<comment type="caution">
    <text evidence="1">The sequence shown here is derived from an EMBL/GenBank/DDBJ whole genome shotgun (WGS) entry which is preliminary data.</text>
</comment>
<evidence type="ECO:0000313" key="1">
    <source>
        <dbReference type="EMBL" id="KAK5952418.1"/>
    </source>
</evidence>
<proteinExistence type="predicted"/>
<accession>A0AAN8EIT0</accession>